<sequence length="420" mass="46642">MFLTIDDFDFEGKTVALRVDINSPMDVNNHTILDDTRIRACISTIKELSNNGAKVVILAHQSRPGKKDFTPLCAHAQKLSESLDSEVYYVDDLFGSHAINSVKRMADGEILLLENVRFYSEEVLKDWNNWEGTSCPKKQGKTIMIKQLHSLFDYFINDAFAAAHRAQPSLVGFAYYMPVIAGRIMEREIKTLDKIIKNPDKPSIFILGGAKADDSIEVIKNVLKNNSGDRVLTTGIVANIFLIAKGYDLGPNKDVIRHMGYLNQIEIAKDLLETYGDKIETPIDVALNIEGQREEMELTLEKRIIYPIHDIGTETIAYYSDIIRESKTIVANGPAGVFENKNFLKGTAEILYAMTKSKAFTVIGGGHLSAVAGIVGVSNDINHISTGGGACIEFLAGKKLPVIEILKNSYRKYKDGDFNE</sequence>
<dbReference type="AlphaFoldDB" id="A0A832YU79"/>
<comment type="caution">
    <text evidence="13">Lacks conserved residue(s) required for the propagation of feature annotation.</text>
</comment>
<dbReference type="GO" id="GO:0004618">
    <property type="term" value="F:phosphoglycerate kinase activity"/>
    <property type="evidence" value="ECO:0007669"/>
    <property type="project" value="UniProtKB-UniRule"/>
</dbReference>
<feature type="binding site" evidence="14">
    <location>
        <position position="165"/>
    </location>
    <ligand>
        <name>(2R)-3-phosphoglycerate</name>
        <dbReference type="ChEBI" id="CHEBI:58272"/>
    </ligand>
</feature>
<dbReference type="SUPFAM" id="SSF53748">
    <property type="entry name" value="Phosphoglycerate kinase"/>
    <property type="match status" value="1"/>
</dbReference>
<comment type="similarity">
    <text evidence="4 13 16">Belongs to the phosphoglycerate kinase family.</text>
</comment>
<evidence type="ECO:0000256" key="14">
    <source>
        <dbReference type="PIRSR" id="PIRSR000724-1"/>
    </source>
</evidence>
<evidence type="ECO:0000256" key="13">
    <source>
        <dbReference type="HAMAP-Rule" id="MF_00145"/>
    </source>
</evidence>
<dbReference type="Proteomes" id="UP000605144">
    <property type="component" value="Unassembled WGS sequence"/>
</dbReference>
<dbReference type="PIRSF" id="PIRSF000724">
    <property type="entry name" value="Pgk"/>
    <property type="match status" value="1"/>
</dbReference>
<evidence type="ECO:0000256" key="11">
    <source>
        <dbReference type="ARBA" id="ARBA00022840"/>
    </source>
</evidence>
<feature type="binding site" evidence="14">
    <location>
        <position position="37"/>
    </location>
    <ligand>
        <name>(2R)-3-phosphoglycerate</name>
        <dbReference type="ChEBI" id="CHEBI:58272"/>
    </ligand>
</feature>
<dbReference type="GO" id="GO:0005829">
    <property type="term" value="C:cytosol"/>
    <property type="evidence" value="ECO:0007669"/>
    <property type="project" value="TreeGrafter"/>
</dbReference>
<comment type="pathway">
    <text evidence="3 13">Carbohydrate degradation; glycolysis; pyruvate from D-glyceraldehyde 3-phosphate: step 2/5.</text>
</comment>
<protein>
    <recommendedName>
        <fullName evidence="6 13">Phosphoglycerate kinase</fullName>
        <ecNumber evidence="5 13">2.7.2.3</ecNumber>
    </recommendedName>
</protein>
<reference evidence="17" key="1">
    <citation type="journal article" date="2020" name="ISME J.">
        <title>Gammaproteobacteria mediating utilization of methyl-, sulfur- and petroleum organic compounds in deep ocean hydrothermal plumes.</title>
        <authorList>
            <person name="Zhou Z."/>
            <person name="Liu Y."/>
            <person name="Pan J."/>
            <person name="Cron B.R."/>
            <person name="Toner B.M."/>
            <person name="Anantharaman K."/>
            <person name="Breier J.A."/>
            <person name="Dick G.J."/>
            <person name="Li M."/>
        </authorList>
    </citation>
    <scope>NUCLEOTIDE SEQUENCE</scope>
    <source>
        <strain evidence="17">SZUA-1385</strain>
    </source>
</reference>
<dbReference type="HAMAP" id="MF_00145">
    <property type="entry name" value="Phosphoglyc_kinase"/>
    <property type="match status" value="1"/>
</dbReference>
<keyword evidence="12 13" id="KW-0324">Glycolysis</keyword>
<evidence type="ECO:0000313" key="17">
    <source>
        <dbReference type="EMBL" id="HIP17509.1"/>
    </source>
</evidence>
<keyword evidence="11 13" id="KW-0067">ATP-binding</keyword>
<dbReference type="EMBL" id="DQSV01000086">
    <property type="protein sequence ID" value="HIP17509.1"/>
    <property type="molecule type" value="Genomic_DNA"/>
</dbReference>
<dbReference type="InterPro" id="IPR001576">
    <property type="entry name" value="Phosphoglycerate_kinase"/>
</dbReference>
<evidence type="ECO:0000256" key="15">
    <source>
        <dbReference type="PIRSR" id="PIRSR000724-2"/>
    </source>
</evidence>
<dbReference type="UniPathway" id="UPA00109">
    <property type="reaction ID" value="UER00185"/>
</dbReference>
<dbReference type="GO" id="GO:0005524">
    <property type="term" value="F:ATP binding"/>
    <property type="evidence" value="ECO:0007669"/>
    <property type="project" value="UniProtKB-KW"/>
</dbReference>
<organism evidence="17 18">
    <name type="scientific">Methanothermococcus okinawensis</name>
    <dbReference type="NCBI Taxonomy" id="155863"/>
    <lineage>
        <taxon>Archaea</taxon>
        <taxon>Methanobacteriati</taxon>
        <taxon>Methanobacteriota</taxon>
        <taxon>Methanomada group</taxon>
        <taxon>Methanococci</taxon>
        <taxon>Methanococcales</taxon>
        <taxon>Methanococcaceae</taxon>
        <taxon>Methanothermococcus</taxon>
    </lineage>
</organism>
<dbReference type="FunFam" id="3.40.50.1260:FF:000006">
    <property type="entry name" value="Phosphoglycerate kinase"/>
    <property type="match status" value="1"/>
</dbReference>
<keyword evidence="10 13" id="KW-0418">Kinase</keyword>
<evidence type="ECO:0000256" key="16">
    <source>
        <dbReference type="RuleBase" id="RU000532"/>
    </source>
</evidence>
<dbReference type="EC" id="2.7.2.3" evidence="5 13"/>
<comment type="caution">
    <text evidence="17">The sequence shown here is derived from an EMBL/GenBank/DDBJ whole genome shotgun (WGS) entry which is preliminary data.</text>
</comment>
<comment type="subunit">
    <text evidence="13">Monomer.</text>
</comment>
<accession>A0A832YU79</accession>
<evidence type="ECO:0000313" key="18">
    <source>
        <dbReference type="Proteomes" id="UP000605144"/>
    </source>
</evidence>
<evidence type="ECO:0000256" key="8">
    <source>
        <dbReference type="ARBA" id="ARBA00022679"/>
    </source>
</evidence>
<feature type="binding site" evidence="13 14">
    <location>
        <begin position="60"/>
        <end position="63"/>
    </location>
    <ligand>
        <name>substrate</name>
    </ligand>
</feature>
<evidence type="ECO:0000256" key="10">
    <source>
        <dbReference type="ARBA" id="ARBA00022777"/>
    </source>
</evidence>
<dbReference type="PANTHER" id="PTHR11406:SF23">
    <property type="entry name" value="PHOSPHOGLYCERATE KINASE 1, CHLOROPLASTIC-RELATED"/>
    <property type="match status" value="1"/>
</dbReference>
<dbReference type="InterPro" id="IPR015824">
    <property type="entry name" value="Phosphoglycerate_kinase_N"/>
</dbReference>
<dbReference type="GO" id="GO:0006094">
    <property type="term" value="P:gluconeogenesis"/>
    <property type="evidence" value="ECO:0007669"/>
    <property type="project" value="TreeGrafter"/>
</dbReference>
<keyword evidence="8 13" id="KW-0808">Transferase</keyword>
<comment type="subcellular location">
    <subcellularLocation>
        <location evidence="2 13">Cytoplasm</location>
    </subcellularLocation>
</comment>
<evidence type="ECO:0000256" key="1">
    <source>
        <dbReference type="ARBA" id="ARBA00000642"/>
    </source>
</evidence>
<gene>
    <name evidence="13" type="primary">pgk</name>
    <name evidence="17" type="ORF">EYG76_04345</name>
</gene>
<dbReference type="PRINTS" id="PR00477">
    <property type="entry name" value="PHGLYCKINASE"/>
</dbReference>
<dbReference type="GO" id="GO:0043531">
    <property type="term" value="F:ADP binding"/>
    <property type="evidence" value="ECO:0007669"/>
    <property type="project" value="TreeGrafter"/>
</dbReference>
<feature type="binding site" evidence="13">
    <location>
        <begin position="365"/>
        <end position="368"/>
    </location>
    <ligand>
        <name>ATP</name>
        <dbReference type="ChEBI" id="CHEBI:30616"/>
    </ligand>
</feature>
<dbReference type="FunFam" id="3.40.50.1260:FF:000012">
    <property type="entry name" value="Phosphoglycerate kinase"/>
    <property type="match status" value="1"/>
</dbReference>
<feature type="binding site" evidence="13">
    <location>
        <position position="37"/>
    </location>
    <ligand>
        <name>substrate</name>
    </ligand>
</feature>
<comment type="catalytic activity">
    <reaction evidence="1 13 16">
        <text>(2R)-3-phosphoglycerate + ATP = (2R)-3-phospho-glyceroyl phosphate + ADP</text>
        <dbReference type="Rhea" id="RHEA:14801"/>
        <dbReference type="ChEBI" id="CHEBI:30616"/>
        <dbReference type="ChEBI" id="CHEBI:57604"/>
        <dbReference type="ChEBI" id="CHEBI:58272"/>
        <dbReference type="ChEBI" id="CHEBI:456216"/>
        <dbReference type="EC" id="2.7.2.3"/>
    </reaction>
</comment>
<keyword evidence="7 13" id="KW-0963">Cytoplasm</keyword>
<evidence type="ECO:0000256" key="12">
    <source>
        <dbReference type="ARBA" id="ARBA00023152"/>
    </source>
</evidence>
<evidence type="ECO:0000256" key="9">
    <source>
        <dbReference type="ARBA" id="ARBA00022741"/>
    </source>
</evidence>
<feature type="binding site" evidence="13 15">
    <location>
        <position position="339"/>
    </location>
    <ligand>
        <name>ATP</name>
        <dbReference type="ChEBI" id="CHEBI:30616"/>
    </ligand>
</feature>
<evidence type="ECO:0000256" key="6">
    <source>
        <dbReference type="ARBA" id="ARBA00016471"/>
    </source>
</evidence>
<evidence type="ECO:0000256" key="7">
    <source>
        <dbReference type="ARBA" id="ARBA00022490"/>
    </source>
</evidence>
<feature type="binding site" evidence="14">
    <location>
        <position position="117"/>
    </location>
    <ligand>
        <name>(2R)-3-phosphoglycerate</name>
        <dbReference type="ChEBI" id="CHEBI:58272"/>
    </ligand>
</feature>
<evidence type="ECO:0000256" key="3">
    <source>
        <dbReference type="ARBA" id="ARBA00004838"/>
    </source>
</evidence>
<dbReference type="Gene3D" id="3.40.50.1260">
    <property type="entry name" value="Phosphoglycerate kinase, N-terminal domain"/>
    <property type="match status" value="2"/>
</dbReference>
<name>A0A832YU79_9EURY</name>
<evidence type="ECO:0000256" key="2">
    <source>
        <dbReference type="ARBA" id="ARBA00004496"/>
    </source>
</evidence>
<dbReference type="Pfam" id="PF00162">
    <property type="entry name" value="PGK"/>
    <property type="match status" value="1"/>
</dbReference>
<keyword evidence="9 13" id="KW-0547">Nucleotide-binding</keyword>
<evidence type="ECO:0000256" key="5">
    <source>
        <dbReference type="ARBA" id="ARBA00013061"/>
    </source>
</evidence>
<dbReference type="GO" id="GO:0006096">
    <property type="term" value="P:glycolytic process"/>
    <property type="evidence" value="ECO:0007669"/>
    <property type="project" value="UniProtKB-UniRule"/>
</dbReference>
<dbReference type="InterPro" id="IPR036043">
    <property type="entry name" value="Phosphoglycerate_kinase_sf"/>
</dbReference>
<feature type="binding site" evidence="13">
    <location>
        <position position="165"/>
    </location>
    <ligand>
        <name>substrate</name>
    </ligand>
</feature>
<feature type="binding site" evidence="13 14">
    <location>
        <begin position="20"/>
        <end position="22"/>
    </location>
    <ligand>
        <name>substrate</name>
    </ligand>
</feature>
<evidence type="ECO:0000256" key="4">
    <source>
        <dbReference type="ARBA" id="ARBA00008982"/>
    </source>
</evidence>
<feature type="binding site" evidence="13">
    <location>
        <position position="117"/>
    </location>
    <ligand>
        <name>substrate</name>
    </ligand>
</feature>
<proteinExistence type="inferred from homology"/>
<dbReference type="PANTHER" id="PTHR11406">
    <property type="entry name" value="PHOSPHOGLYCERATE KINASE"/>
    <property type="match status" value="1"/>
</dbReference>